<name>A0ABP7CAG2_9PSEU</name>
<evidence type="ECO:0000313" key="2">
    <source>
        <dbReference type="Proteomes" id="UP001500711"/>
    </source>
</evidence>
<dbReference type="RefSeq" id="WP_346136744.1">
    <property type="nucleotide sequence ID" value="NZ_BAABBE010000050.1"/>
</dbReference>
<accession>A0ABP7CAG2</accession>
<dbReference type="EMBL" id="BAABBE010000050">
    <property type="protein sequence ID" value="GAA3685349.1"/>
    <property type="molecule type" value="Genomic_DNA"/>
</dbReference>
<reference evidence="2" key="1">
    <citation type="journal article" date="2019" name="Int. J. Syst. Evol. Microbiol.">
        <title>The Global Catalogue of Microorganisms (GCM) 10K type strain sequencing project: providing services to taxonomists for standard genome sequencing and annotation.</title>
        <authorList>
            <consortium name="The Broad Institute Genomics Platform"/>
            <consortium name="The Broad Institute Genome Sequencing Center for Infectious Disease"/>
            <person name="Wu L."/>
            <person name="Ma J."/>
        </authorList>
    </citation>
    <scope>NUCLEOTIDE SEQUENCE [LARGE SCALE GENOMIC DNA]</scope>
    <source>
        <strain evidence="2">JCM 17494</strain>
    </source>
</reference>
<protein>
    <recommendedName>
        <fullName evidence="3">Streptomyces sporulation and cell division protein, SsgA</fullName>
    </recommendedName>
</protein>
<comment type="caution">
    <text evidence="1">The sequence shown here is derived from an EMBL/GenBank/DDBJ whole genome shotgun (WGS) entry which is preliminary data.</text>
</comment>
<organism evidence="1 2">
    <name type="scientific">Lentzea roselyniae</name>
    <dbReference type="NCBI Taxonomy" id="531940"/>
    <lineage>
        <taxon>Bacteria</taxon>
        <taxon>Bacillati</taxon>
        <taxon>Actinomycetota</taxon>
        <taxon>Actinomycetes</taxon>
        <taxon>Pseudonocardiales</taxon>
        <taxon>Pseudonocardiaceae</taxon>
        <taxon>Lentzea</taxon>
    </lineage>
</organism>
<keyword evidence="2" id="KW-1185">Reference proteome</keyword>
<gene>
    <name evidence="1" type="ORF">GCM10022267_85170</name>
</gene>
<dbReference type="Proteomes" id="UP001500711">
    <property type="component" value="Unassembled WGS sequence"/>
</dbReference>
<evidence type="ECO:0008006" key="3">
    <source>
        <dbReference type="Google" id="ProtNLM"/>
    </source>
</evidence>
<sequence>MPRSCSIRADADTGFEIAADLANIAWLPSGVDTEVSGPRLLRLRFRDRDVEMPIAIDWVRLCAEWGADRGADYSGWLRVLRLGDNASVVSVPLHGPPGVSRTRVDAWMDEALVVSASEVHAELTSA</sequence>
<evidence type="ECO:0000313" key="1">
    <source>
        <dbReference type="EMBL" id="GAA3685349.1"/>
    </source>
</evidence>
<proteinExistence type="predicted"/>